<evidence type="ECO:0000313" key="1">
    <source>
        <dbReference type="EMBL" id="CEY56740.1"/>
    </source>
</evidence>
<dbReference type="EMBL" id="CFGT01000002">
    <property type="protein sequence ID" value="CEY56740.1"/>
    <property type="molecule type" value="Genomic_DNA"/>
</dbReference>
<proteinExistence type="predicted"/>
<evidence type="ECO:0000313" key="2">
    <source>
        <dbReference type="Proteomes" id="UP000048179"/>
    </source>
</evidence>
<accession>A0A2N9ZY61</accession>
<gene>
    <name evidence="1" type="ORF">ERS020247_00436</name>
</gene>
<sequence length="33" mass="3724">MADNKKPKKIEIKVLDTVELTKRGGRNTINPES</sequence>
<dbReference type="AlphaFoldDB" id="A0A2N9ZY61"/>
<name>A0A2N9ZY61_9STRE</name>
<organism evidence="1 2">
    <name type="scientific">Streptococcus pseudopneumoniae</name>
    <dbReference type="NCBI Taxonomy" id="257758"/>
    <lineage>
        <taxon>Bacteria</taxon>
        <taxon>Bacillati</taxon>
        <taxon>Bacillota</taxon>
        <taxon>Bacilli</taxon>
        <taxon>Lactobacillales</taxon>
        <taxon>Streptococcaceae</taxon>
        <taxon>Streptococcus</taxon>
    </lineage>
</organism>
<dbReference type="Proteomes" id="UP000048179">
    <property type="component" value="Unassembled WGS sequence"/>
</dbReference>
<protein>
    <submittedName>
        <fullName evidence="1">Uncharacterized protein</fullName>
    </submittedName>
</protein>
<reference evidence="1 2" key="1">
    <citation type="submission" date="2015-03" db="EMBL/GenBank/DDBJ databases">
        <authorList>
            <consortium name="Pathogen Informatics"/>
        </authorList>
    </citation>
    <scope>NUCLEOTIDE SEQUENCE [LARGE SCALE GENOMIC DNA]</scope>
    <source>
        <strain evidence="1 2">SMRU737</strain>
    </source>
</reference>